<dbReference type="EMBL" id="JBHTHU010000005">
    <property type="protein sequence ID" value="MFD0750379.1"/>
    <property type="molecule type" value="Genomic_DNA"/>
</dbReference>
<name>A0ABW2YVW0_9SPHI</name>
<accession>A0ABW2YVW0</accession>
<reference evidence="2" key="1">
    <citation type="journal article" date="2019" name="Int. J. Syst. Evol. Microbiol.">
        <title>The Global Catalogue of Microorganisms (GCM) 10K type strain sequencing project: providing services to taxonomists for standard genome sequencing and annotation.</title>
        <authorList>
            <consortium name="The Broad Institute Genomics Platform"/>
            <consortium name="The Broad Institute Genome Sequencing Center for Infectious Disease"/>
            <person name="Wu L."/>
            <person name="Ma J."/>
        </authorList>
    </citation>
    <scope>NUCLEOTIDE SEQUENCE [LARGE SCALE GENOMIC DNA]</scope>
    <source>
        <strain evidence="2">CCUG 63418</strain>
    </source>
</reference>
<dbReference type="Proteomes" id="UP001596958">
    <property type="component" value="Unassembled WGS sequence"/>
</dbReference>
<evidence type="ECO:0000313" key="1">
    <source>
        <dbReference type="EMBL" id="MFD0750379.1"/>
    </source>
</evidence>
<organism evidence="1 2">
    <name type="scientific">Mucilaginibacter calamicampi</name>
    <dbReference type="NCBI Taxonomy" id="1302352"/>
    <lineage>
        <taxon>Bacteria</taxon>
        <taxon>Pseudomonadati</taxon>
        <taxon>Bacteroidota</taxon>
        <taxon>Sphingobacteriia</taxon>
        <taxon>Sphingobacteriales</taxon>
        <taxon>Sphingobacteriaceae</taxon>
        <taxon>Mucilaginibacter</taxon>
    </lineage>
</organism>
<gene>
    <name evidence="1" type="ORF">ACFQZS_09520</name>
</gene>
<protein>
    <submittedName>
        <fullName evidence="1">Uncharacterized protein</fullName>
    </submittedName>
</protein>
<sequence length="282" mass="32098">MINQSTQQLVALEEGELVLDYGSDSIKCQSFEIWANNCPFLLNSDLKTFLLESNPTFISNAKDGSCFVKVPVVKKKNKRIDSLLNRGYKISITFNFNNRAVLLKEIKELSDTTFQTGVMQNAQKDVLVLANVISKKTDPISPDRLNTYKELISILKAGIDANNLQKVEFVHNEMQTMSKAFEQYMGPNKMVVENKVKIKVNILGNTPVRPRRVIYCTNADFFLKNANNYKSFPTLQGPFEAYLEKHSNYQVWVSDPGSFEPISDVKKIEITDDYSPFDLLIK</sequence>
<keyword evidence="2" id="KW-1185">Reference proteome</keyword>
<comment type="caution">
    <text evidence="1">The sequence shown here is derived from an EMBL/GenBank/DDBJ whole genome shotgun (WGS) entry which is preliminary data.</text>
</comment>
<evidence type="ECO:0000313" key="2">
    <source>
        <dbReference type="Proteomes" id="UP001596958"/>
    </source>
</evidence>
<dbReference type="RefSeq" id="WP_377099586.1">
    <property type="nucleotide sequence ID" value="NZ_JBHTHU010000005.1"/>
</dbReference>
<proteinExistence type="predicted"/>